<comment type="caution">
    <text evidence="1">The sequence shown here is derived from an EMBL/GenBank/DDBJ whole genome shotgun (WGS) entry which is preliminary data.</text>
</comment>
<protein>
    <recommendedName>
        <fullName evidence="3">Tetratricopeptide repeat protein</fullName>
    </recommendedName>
</protein>
<dbReference type="EMBL" id="JAPDNS010000001">
    <property type="protein sequence ID" value="MCW3483199.1"/>
    <property type="molecule type" value="Genomic_DNA"/>
</dbReference>
<evidence type="ECO:0000313" key="2">
    <source>
        <dbReference type="Proteomes" id="UP001207742"/>
    </source>
</evidence>
<reference evidence="1 2" key="1">
    <citation type="submission" date="2022-10" db="EMBL/GenBank/DDBJ databases">
        <title>Chitinophaga nivalis PC15 sp. nov., isolated from Pyeongchang county, South Korea.</title>
        <authorList>
            <person name="Trinh H.N."/>
        </authorList>
    </citation>
    <scope>NUCLEOTIDE SEQUENCE [LARGE SCALE GENOMIC DNA]</scope>
    <source>
        <strain evidence="1 2">PC14</strain>
    </source>
</reference>
<dbReference type="InterPro" id="IPR011990">
    <property type="entry name" value="TPR-like_helical_dom_sf"/>
</dbReference>
<evidence type="ECO:0008006" key="3">
    <source>
        <dbReference type="Google" id="ProtNLM"/>
    </source>
</evidence>
<dbReference type="Proteomes" id="UP001207742">
    <property type="component" value="Unassembled WGS sequence"/>
</dbReference>
<organism evidence="1 2">
    <name type="scientific">Chitinophaga nivalis</name>
    <dbReference type="NCBI Taxonomy" id="2991709"/>
    <lineage>
        <taxon>Bacteria</taxon>
        <taxon>Pseudomonadati</taxon>
        <taxon>Bacteroidota</taxon>
        <taxon>Chitinophagia</taxon>
        <taxon>Chitinophagales</taxon>
        <taxon>Chitinophagaceae</taxon>
        <taxon>Chitinophaga</taxon>
    </lineage>
</organism>
<sequence>MSKILNQWKWVLGYALLITIPVSCRTYNDAIGQYYGALSQGRFDEAATQLDRNKFLRYGRNKLLLLMEKGKTAFLQGRYQESNLYFNEADSFLERGRRNKVWDQTLGILVNPAMQQYAGEDFEKLLIHYYKALNYLQLHQTEDAVVEARRISLSNYELNDRKKDKTNKYSNDAFALIMQGIIYESAGDKNNAFISYRNATDVFLRQPDKTYYNTPIPGQLQEDLLRTAYQLGFTTELSYYEKELGRKYSPVKESDGGEVVIFWENGLAPVKVENNFFFTITERGPGNFMFTNPDQTIFIPFDFKLTSSDAGNRLKGLEAFRVAFPKYEEQPLYYTGGHVQVNDTNNIPIPLEQVENINQLAFSTLQERFLKEMALTLARMAVKKLAEHEVKKDNESLGQAVNLLGLLTEKADTRNWQSLPHTIYYSRVPLKKGANKLSLTLSGAHGNKTVTLDVAGNGGLQTIHYSSLQKS</sequence>
<dbReference type="SUPFAM" id="SSF48452">
    <property type="entry name" value="TPR-like"/>
    <property type="match status" value="1"/>
</dbReference>
<dbReference type="Gene3D" id="1.25.40.10">
    <property type="entry name" value="Tetratricopeptide repeat domain"/>
    <property type="match status" value="1"/>
</dbReference>
<name>A0ABT3IGW0_9BACT</name>
<gene>
    <name evidence="1" type="ORF">OL497_04805</name>
</gene>
<proteinExistence type="predicted"/>
<accession>A0ABT3IGW0</accession>
<dbReference type="RefSeq" id="WP_264728279.1">
    <property type="nucleotide sequence ID" value="NZ_JAPDNR010000001.1"/>
</dbReference>
<keyword evidence="2" id="KW-1185">Reference proteome</keyword>
<evidence type="ECO:0000313" key="1">
    <source>
        <dbReference type="EMBL" id="MCW3483199.1"/>
    </source>
</evidence>